<protein>
    <submittedName>
        <fullName evidence="1">Uncharacterized protein</fullName>
    </submittedName>
</protein>
<reference evidence="1" key="1">
    <citation type="submission" date="2023-07" db="EMBL/GenBank/DDBJ databases">
        <authorList>
            <consortium name="AG Swart"/>
            <person name="Singh M."/>
            <person name="Singh A."/>
            <person name="Seah K."/>
            <person name="Emmerich C."/>
        </authorList>
    </citation>
    <scope>NUCLEOTIDE SEQUENCE</scope>
    <source>
        <strain evidence="1">DP1</strain>
    </source>
</reference>
<dbReference type="EMBL" id="CAMPGE010003800">
    <property type="protein sequence ID" value="CAI2362645.1"/>
    <property type="molecule type" value="Genomic_DNA"/>
</dbReference>
<keyword evidence="2" id="KW-1185">Reference proteome</keyword>
<organism evidence="1 2">
    <name type="scientific">Euplotes crassus</name>
    <dbReference type="NCBI Taxonomy" id="5936"/>
    <lineage>
        <taxon>Eukaryota</taxon>
        <taxon>Sar</taxon>
        <taxon>Alveolata</taxon>
        <taxon>Ciliophora</taxon>
        <taxon>Intramacronucleata</taxon>
        <taxon>Spirotrichea</taxon>
        <taxon>Hypotrichia</taxon>
        <taxon>Euplotida</taxon>
        <taxon>Euplotidae</taxon>
        <taxon>Moneuplotes</taxon>
    </lineage>
</organism>
<accession>A0AAD1U7A2</accession>
<sequence length="81" mass="9611">MSKVKIPVCREKCIMRTGSRTRFIHIIKRPLKMCGMCCCTPCCSFRDNCCSNRRCRSYFRITNFQKYTLCIEVFYSGLLYP</sequence>
<gene>
    <name evidence="1" type="ORF">ECRASSUSDP1_LOCUS3971</name>
</gene>
<dbReference type="Proteomes" id="UP001295684">
    <property type="component" value="Unassembled WGS sequence"/>
</dbReference>
<evidence type="ECO:0000313" key="1">
    <source>
        <dbReference type="EMBL" id="CAI2362645.1"/>
    </source>
</evidence>
<name>A0AAD1U7A2_EUPCR</name>
<comment type="caution">
    <text evidence="1">The sequence shown here is derived from an EMBL/GenBank/DDBJ whole genome shotgun (WGS) entry which is preliminary data.</text>
</comment>
<evidence type="ECO:0000313" key="2">
    <source>
        <dbReference type="Proteomes" id="UP001295684"/>
    </source>
</evidence>
<dbReference type="AlphaFoldDB" id="A0AAD1U7A2"/>
<proteinExistence type="predicted"/>